<evidence type="ECO:0008006" key="4">
    <source>
        <dbReference type="Google" id="ProtNLM"/>
    </source>
</evidence>
<dbReference type="OrthoDB" id="5624888at2"/>
<name>A0A5R9GSE3_9PROT</name>
<gene>
    <name evidence="2" type="ORF">FEF65_07070</name>
</gene>
<dbReference type="EMBL" id="VBRY01000006">
    <property type="protein sequence ID" value="TLS67197.1"/>
    <property type="molecule type" value="Genomic_DNA"/>
</dbReference>
<protein>
    <recommendedName>
        <fullName evidence="4">3D domain-containing protein</fullName>
    </recommendedName>
</protein>
<feature type="chain" id="PRO_5024299406" description="3D domain-containing protein" evidence="1">
    <location>
        <begin position="27"/>
        <end position="129"/>
    </location>
</feature>
<reference evidence="2 3" key="1">
    <citation type="journal article" date="2019" name="Appl. Environ. Microbiol.">
        <title>Environmental Evidence and Genomic Insight of Iron-oxidizing Bacteria Preference Towards More Corrosion Resistant Stainless Steel at Higher Salinities.</title>
        <authorList>
            <person name="Garrison C.E."/>
            <person name="Price K.A."/>
            <person name="Field E.K."/>
        </authorList>
    </citation>
    <scope>NUCLEOTIDE SEQUENCE [LARGE SCALE GENOMIC DNA]</scope>
    <source>
        <strain evidence="2 3">P3</strain>
    </source>
</reference>
<dbReference type="PROSITE" id="PS51257">
    <property type="entry name" value="PROKAR_LIPOPROTEIN"/>
    <property type="match status" value="1"/>
</dbReference>
<dbReference type="Proteomes" id="UP000306585">
    <property type="component" value="Unassembled WGS sequence"/>
</dbReference>
<keyword evidence="3" id="KW-1185">Reference proteome</keyword>
<accession>A0A5R9GSE3</accession>
<organism evidence="2 3">
    <name type="scientific">Mariprofundus erugo</name>
    <dbReference type="NCBI Taxonomy" id="2528639"/>
    <lineage>
        <taxon>Bacteria</taxon>
        <taxon>Pseudomonadati</taxon>
        <taxon>Pseudomonadota</taxon>
        <taxon>Candidatius Mariprofundia</taxon>
        <taxon>Mariprofundales</taxon>
        <taxon>Mariprofundaceae</taxon>
        <taxon>Mariprofundus</taxon>
    </lineage>
</organism>
<sequence>MLKAPVWLSALLLAASLATGSCHGDAAETHSLRVSASAYNSVRAQTNNRPTLTAWGDRLKPGMKVIAVSHDLIRLGLKHNTVVKIEGLPGTYRVKDKMNRRWKHKIDIYMGNDIRAARRWGRRTVTIRW</sequence>
<comment type="caution">
    <text evidence="2">The sequence shown here is derived from an EMBL/GenBank/DDBJ whole genome shotgun (WGS) entry which is preliminary data.</text>
</comment>
<keyword evidence="1" id="KW-0732">Signal</keyword>
<dbReference type="RefSeq" id="WP_138239115.1">
    <property type="nucleotide sequence ID" value="NZ_VBRY01000006.1"/>
</dbReference>
<proteinExistence type="predicted"/>
<evidence type="ECO:0000256" key="1">
    <source>
        <dbReference type="SAM" id="SignalP"/>
    </source>
</evidence>
<feature type="signal peptide" evidence="1">
    <location>
        <begin position="1"/>
        <end position="26"/>
    </location>
</feature>
<dbReference type="CDD" id="cd22784">
    <property type="entry name" value="DPBB_MltA_YuiC-like"/>
    <property type="match status" value="1"/>
</dbReference>
<dbReference type="AlphaFoldDB" id="A0A5R9GSE3"/>
<evidence type="ECO:0000313" key="2">
    <source>
        <dbReference type="EMBL" id="TLS67197.1"/>
    </source>
</evidence>
<evidence type="ECO:0000313" key="3">
    <source>
        <dbReference type="Proteomes" id="UP000306585"/>
    </source>
</evidence>